<reference evidence="1" key="1">
    <citation type="submission" date="2014-11" db="EMBL/GenBank/DDBJ databases">
        <authorList>
            <person name="Amaro Gonzalez C."/>
        </authorList>
    </citation>
    <scope>NUCLEOTIDE SEQUENCE</scope>
</reference>
<reference evidence="1" key="2">
    <citation type="journal article" date="2015" name="Fish Shellfish Immunol.">
        <title>Early steps in the European eel (Anguilla anguilla)-Vibrio vulnificus interaction in the gills: Role of the RtxA13 toxin.</title>
        <authorList>
            <person name="Callol A."/>
            <person name="Pajuelo D."/>
            <person name="Ebbesson L."/>
            <person name="Teles M."/>
            <person name="MacKenzie S."/>
            <person name="Amaro C."/>
        </authorList>
    </citation>
    <scope>NUCLEOTIDE SEQUENCE</scope>
</reference>
<dbReference type="AlphaFoldDB" id="A0A0E9QBC5"/>
<organism evidence="1">
    <name type="scientific">Anguilla anguilla</name>
    <name type="common">European freshwater eel</name>
    <name type="synonym">Muraena anguilla</name>
    <dbReference type="NCBI Taxonomy" id="7936"/>
    <lineage>
        <taxon>Eukaryota</taxon>
        <taxon>Metazoa</taxon>
        <taxon>Chordata</taxon>
        <taxon>Craniata</taxon>
        <taxon>Vertebrata</taxon>
        <taxon>Euteleostomi</taxon>
        <taxon>Actinopterygii</taxon>
        <taxon>Neopterygii</taxon>
        <taxon>Teleostei</taxon>
        <taxon>Anguilliformes</taxon>
        <taxon>Anguillidae</taxon>
        <taxon>Anguilla</taxon>
    </lineage>
</organism>
<dbReference type="EMBL" id="GBXM01094937">
    <property type="protein sequence ID" value="JAH13640.1"/>
    <property type="molecule type" value="Transcribed_RNA"/>
</dbReference>
<name>A0A0E9QBC5_ANGAN</name>
<sequence length="20" mass="2250">MFDLVSNTHCGLNLSILQPF</sequence>
<evidence type="ECO:0000313" key="1">
    <source>
        <dbReference type="EMBL" id="JAH13640.1"/>
    </source>
</evidence>
<accession>A0A0E9QBC5</accession>
<proteinExistence type="predicted"/>
<protein>
    <submittedName>
        <fullName evidence="1">Uncharacterized protein</fullName>
    </submittedName>
</protein>